<dbReference type="RefSeq" id="XP_071937074.1">
    <property type="nucleotide sequence ID" value="XM_072080973.1"/>
</dbReference>
<feature type="domain" description="Replication protein A OB" evidence="2">
    <location>
        <begin position="71"/>
        <end position="164"/>
    </location>
</feature>
<evidence type="ECO:0000259" key="2">
    <source>
        <dbReference type="Pfam" id="PF16900"/>
    </source>
</evidence>
<dbReference type="RefSeq" id="XP_071937073.1">
    <property type="nucleotide sequence ID" value="XM_072080972.1"/>
</dbReference>
<gene>
    <name evidence="4 5" type="primary">LOC113732981</name>
</gene>
<name>A0A6P6WI28_COFAR</name>
<dbReference type="PANTHER" id="PTHR47165">
    <property type="entry name" value="OS03G0429900 PROTEIN"/>
    <property type="match status" value="1"/>
</dbReference>
<keyword evidence="3" id="KW-1185">Reference proteome</keyword>
<dbReference type="PANTHER" id="PTHR47165:SF4">
    <property type="entry name" value="OS03G0429900 PROTEIN"/>
    <property type="match status" value="1"/>
</dbReference>
<dbReference type="SUPFAM" id="SSF50249">
    <property type="entry name" value="Nucleic acid-binding proteins"/>
    <property type="match status" value="1"/>
</dbReference>
<evidence type="ECO:0000313" key="3">
    <source>
        <dbReference type="Proteomes" id="UP001652660"/>
    </source>
</evidence>
<dbReference type="AlphaFoldDB" id="A0A6P6WI28"/>
<proteinExistence type="predicted"/>
<dbReference type="GeneID" id="113732981"/>
<dbReference type="Proteomes" id="UP001652660">
    <property type="component" value="Chromosome 2e"/>
</dbReference>
<evidence type="ECO:0000313" key="5">
    <source>
        <dbReference type="RefSeq" id="XP_071937074.1"/>
    </source>
</evidence>
<evidence type="ECO:0000313" key="4">
    <source>
        <dbReference type="RefSeq" id="XP_071937073.1"/>
    </source>
</evidence>
<dbReference type="InterPro" id="IPR031657">
    <property type="entry name" value="REPA_OB_2"/>
</dbReference>
<sequence length="246" mass="28884">MSSILQVYKKYNISNAEVKPILPKYQTAEITHQWTITSKTVIEEVLDDEDIMPVKFNYTKFTDLAQYMDYKTKSVDILGIVIEALEKKAITTHYRESIVQKFVLVNENRLQTVVLSMWDDFIKNEGEQIISAMNNYPVIIARRIKVNNYNGVSLSTWFDSAILVDPPVQEARKLKNWAIRNSKELTVILEQKTYTRYNPELSLKPDQKTTLICNVNPTHKSTWVKAQFSFQHIFQKYWYMSCKKCY</sequence>
<dbReference type="InterPro" id="IPR012340">
    <property type="entry name" value="NA-bd_OB-fold"/>
</dbReference>
<organism evidence="3 4">
    <name type="scientific">Coffea arabica</name>
    <name type="common">Arabian coffee</name>
    <dbReference type="NCBI Taxonomy" id="13443"/>
    <lineage>
        <taxon>Eukaryota</taxon>
        <taxon>Viridiplantae</taxon>
        <taxon>Streptophyta</taxon>
        <taxon>Embryophyta</taxon>
        <taxon>Tracheophyta</taxon>
        <taxon>Spermatophyta</taxon>
        <taxon>Magnoliopsida</taxon>
        <taxon>eudicotyledons</taxon>
        <taxon>Gunneridae</taxon>
        <taxon>Pentapetalae</taxon>
        <taxon>asterids</taxon>
        <taxon>lamiids</taxon>
        <taxon>Gentianales</taxon>
        <taxon>Rubiaceae</taxon>
        <taxon>Ixoroideae</taxon>
        <taxon>Gardenieae complex</taxon>
        <taxon>Bertiereae - Coffeeae clade</taxon>
        <taxon>Coffeeae</taxon>
        <taxon>Coffea</taxon>
    </lineage>
</organism>
<protein>
    <submittedName>
        <fullName evidence="4 5">Replication protein A 70 kDa DNA-binding subunit D isoform X2</fullName>
    </submittedName>
</protein>
<dbReference type="Gene3D" id="2.40.50.140">
    <property type="entry name" value="Nucleic acid-binding proteins"/>
    <property type="match status" value="1"/>
</dbReference>
<dbReference type="Pfam" id="PF16900">
    <property type="entry name" value="REPA_OB_2"/>
    <property type="match status" value="1"/>
</dbReference>
<accession>A0A6P6WI28</accession>
<dbReference type="GO" id="GO:0003677">
    <property type="term" value="F:DNA binding"/>
    <property type="evidence" value="ECO:0007669"/>
    <property type="project" value="UniProtKB-KW"/>
</dbReference>
<keyword evidence="1 4" id="KW-0238">DNA-binding</keyword>
<evidence type="ECO:0000256" key="1">
    <source>
        <dbReference type="ARBA" id="ARBA00023125"/>
    </source>
</evidence>
<reference evidence="4 5" key="1">
    <citation type="submission" date="2025-05" db="UniProtKB">
        <authorList>
            <consortium name="RefSeq"/>
        </authorList>
    </citation>
    <scope>IDENTIFICATION</scope>
    <source>
        <tissue evidence="4 5">Leaves</tissue>
    </source>
</reference>